<dbReference type="EMBL" id="PQFF01000027">
    <property type="protein sequence ID" value="RHZ87851.1"/>
    <property type="molecule type" value="Genomic_DNA"/>
</dbReference>
<keyword evidence="2" id="KW-1185">Reference proteome</keyword>
<organism evidence="1 2">
    <name type="scientific">Diversispora epigaea</name>
    <dbReference type="NCBI Taxonomy" id="1348612"/>
    <lineage>
        <taxon>Eukaryota</taxon>
        <taxon>Fungi</taxon>
        <taxon>Fungi incertae sedis</taxon>
        <taxon>Mucoromycota</taxon>
        <taxon>Glomeromycotina</taxon>
        <taxon>Glomeromycetes</taxon>
        <taxon>Diversisporales</taxon>
        <taxon>Diversisporaceae</taxon>
        <taxon>Diversispora</taxon>
    </lineage>
</organism>
<evidence type="ECO:0000313" key="1">
    <source>
        <dbReference type="EMBL" id="RHZ87851.1"/>
    </source>
</evidence>
<sequence length="64" mass="7427">MLKYYNIGYTGTLKYWTKLDNTGILDAGQHWNAKILENTRLLDNTDNIGQHYSKTGTGFWLLDM</sequence>
<name>A0A397JIM3_9GLOM</name>
<gene>
    <name evidence="1" type="ORF">Glove_29g8</name>
</gene>
<evidence type="ECO:0000313" key="2">
    <source>
        <dbReference type="Proteomes" id="UP000266861"/>
    </source>
</evidence>
<dbReference type="AlphaFoldDB" id="A0A397JIM3"/>
<comment type="caution">
    <text evidence="1">The sequence shown here is derived from an EMBL/GenBank/DDBJ whole genome shotgun (WGS) entry which is preliminary data.</text>
</comment>
<dbReference type="Proteomes" id="UP000266861">
    <property type="component" value="Unassembled WGS sequence"/>
</dbReference>
<reference evidence="1 2" key="1">
    <citation type="submission" date="2018-08" db="EMBL/GenBank/DDBJ databases">
        <title>Genome and evolution of the arbuscular mycorrhizal fungus Diversispora epigaea (formerly Glomus versiforme) and its bacterial endosymbionts.</title>
        <authorList>
            <person name="Sun X."/>
            <person name="Fei Z."/>
            <person name="Harrison M."/>
        </authorList>
    </citation>
    <scope>NUCLEOTIDE SEQUENCE [LARGE SCALE GENOMIC DNA]</scope>
    <source>
        <strain evidence="1 2">IT104</strain>
    </source>
</reference>
<protein>
    <submittedName>
        <fullName evidence="1">Uncharacterized protein</fullName>
    </submittedName>
</protein>
<proteinExistence type="predicted"/>
<accession>A0A397JIM3</accession>